<gene>
    <name evidence="7" type="ORF">AAA799E16_00712</name>
</gene>
<name>A0A081S6C1_9ARCH</name>
<evidence type="ECO:0000256" key="4">
    <source>
        <dbReference type="ARBA" id="ARBA00022989"/>
    </source>
</evidence>
<evidence type="ECO:0000256" key="3">
    <source>
        <dbReference type="ARBA" id="ARBA00022692"/>
    </source>
</evidence>
<dbReference type="PATRIC" id="fig|1502292.3.peg.637"/>
<evidence type="ECO:0000313" key="8">
    <source>
        <dbReference type="Proteomes" id="UP000028027"/>
    </source>
</evidence>
<evidence type="ECO:0000313" key="7">
    <source>
        <dbReference type="EMBL" id="KER06474.1"/>
    </source>
</evidence>
<dbReference type="GO" id="GO:0006865">
    <property type="term" value="P:amino acid transport"/>
    <property type="evidence" value="ECO:0007669"/>
    <property type="project" value="InterPro"/>
</dbReference>
<keyword evidence="5 6" id="KW-0472">Membrane</keyword>
<feature type="transmembrane region" description="Helical" evidence="6">
    <location>
        <begin position="141"/>
        <end position="170"/>
    </location>
</feature>
<dbReference type="GO" id="GO:0005886">
    <property type="term" value="C:plasma membrane"/>
    <property type="evidence" value="ECO:0007669"/>
    <property type="project" value="UniProtKB-SubCell"/>
</dbReference>
<dbReference type="EMBL" id="JNVL01000008">
    <property type="protein sequence ID" value="KER06474.1"/>
    <property type="molecule type" value="Genomic_DNA"/>
</dbReference>
<keyword evidence="2" id="KW-1003">Cell membrane</keyword>
<dbReference type="Pfam" id="PF01810">
    <property type="entry name" value="LysE"/>
    <property type="match status" value="1"/>
</dbReference>
<evidence type="ECO:0000256" key="1">
    <source>
        <dbReference type="ARBA" id="ARBA00004651"/>
    </source>
</evidence>
<comment type="caution">
    <text evidence="7">The sequence shown here is derived from an EMBL/GenBank/DDBJ whole genome shotgun (WGS) entry which is preliminary data.</text>
</comment>
<dbReference type="PANTHER" id="PTHR38825:SF1">
    <property type="entry name" value="TRANSPORTER, LYSE FAMILY"/>
    <property type="match status" value="1"/>
</dbReference>
<dbReference type="InterPro" id="IPR001123">
    <property type="entry name" value="LeuE-type"/>
</dbReference>
<dbReference type="Proteomes" id="UP000028027">
    <property type="component" value="Unassembled WGS sequence"/>
</dbReference>
<feature type="transmembrane region" description="Helical" evidence="6">
    <location>
        <begin position="49"/>
        <end position="66"/>
    </location>
</feature>
<evidence type="ECO:0000256" key="5">
    <source>
        <dbReference type="ARBA" id="ARBA00023136"/>
    </source>
</evidence>
<keyword evidence="8" id="KW-1185">Reference proteome</keyword>
<feature type="transmembrane region" description="Helical" evidence="6">
    <location>
        <begin position="110"/>
        <end position="129"/>
    </location>
</feature>
<evidence type="ECO:0000256" key="2">
    <source>
        <dbReference type="ARBA" id="ARBA00022475"/>
    </source>
</evidence>
<organism evidence="7 8">
    <name type="scientific">Marine Group I thaumarchaeote SCGC AAA799-E16</name>
    <dbReference type="NCBI Taxonomy" id="1502292"/>
    <lineage>
        <taxon>Archaea</taxon>
        <taxon>Nitrososphaerota</taxon>
        <taxon>Marine Group I</taxon>
    </lineage>
</organism>
<sequence length="206" mass="22811">MEQFLEFAVLVIVISASGVMAPGPLFAANISYGLREGTKSGIKMATGHAIVELPLVILLGIGVFSLESFPEFRTIISILGAITLFIFAALQIRTVLKNNEFSIKNQKQGALITGVLLSGLNPFFIIWWLTIGFKLISDAMLIWAFSGMLIMFGLHIWMDFAWLGTVSYLASKSKKILSNRNYKVLMIGLSGMLIYFGITFLQEVQY</sequence>
<feature type="transmembrane region" description="Helical" evidence="6">
    <location>
        <begin position="6"/>
        <end position="28"/>
    </location>
</feature>
<reference evidence="7 8" key="1">
    <citation type="submission" date="2014-06" db="EMBL/GenBank/DDBJ databases">
        <authorList>
            <person name="Ngugi D.K."/>
            <person name="Blom J."/>
            <person name="Alam I."/>
            <person name="Rashid M."/>
            <person name="Ba Alawi W."/>
            <person name="Zhang G."/>
            <person name="Hikmawan T."/>
            <person name="Guan Y."/>
            <person name="Antunes A."/>
            <person name="Siam R."/>
            <person name="Eldorry H."/>
            <person name="Bajic V."/>
            <person name="Stingl U."/>
        </authorList>
    </citation>
    <scope>NUCLEOTIDE SEQUENCE [LARGE SCALE GENOMIC DNA]</scope>
    <source>
        <strain evidence="7">SCGC AAA799-E16</strain>
    </source>
</reference>
<dbReference type="AlphaFoldDB" id="A0A081S6C1"/>
<comment type="subcellular location">
    <subcellularLocation>
        <location evidence="1">Cell membrane</location>
        <topology evidence="1">Multi-pass membrane protein</topology>
    </subcellularLocation>
</comment>
<keyword evidence="3 6" id="KW-0812">Transmembrane</keyword>
<keyword evidence="4 6" id="KW-1133">Transmembrane helix</keyword>
<feature type="transmembrane region" description="Helical" evidence="6">
    <location>
        <begin position="182"/>
        <end position="201"/>
    </location>
</feature>
<evidence type="ECO:0000256" key="6">
    <source>
        <dbReference type="SAM" id="Phobius"/>
    </source>
</evidence>
<proteinExistence type="predicted"/>
<accession>A0A081S6C1</accession>
<feature type="transmembrane region" description="Helical" evidence="6">
    <location>
        <begin position="72"/>
        <end position="90"/>
    </location>
</feature>
<dbReference type="PANTHER" id="PTHR38825">
    <property type="entry name" value="LYSINE EXPORTER PROTEIN (LYSE/YGGA)"/>
    <property type="match status" value="1"/>
</dbReference>
<protein>
    <submittedName>
        <fullName evidence="7">Lysine exporter protein LysE-YggA</fullName>
    </submittedName>
</protein>